<comment type="pathway">
    <text evidence="3 14">Amino-acid biosynthesis; L-methionine biosynthesis via de novo pathway; L-homoserine from L-aspartate: step 3/3.</text>
</comment>
<evidence type="ECO:0000256" key="6">
    <source>
        <dbReference type="ARBA" id="ARBA00022605"/>
    </source>
</evidence>
<comment type="catalytic activity">
    <reaction evidence="13">
        <text>L-homoserine + NADP(+) = L-aspartate 4-semialdehyde + NADPH + H(+)</text>
        <dbReference type="Rhea" id="RHEA:15761"/>
        <dbReference type="ChEBI" id="CHEBI:15378"/>
        <dbReference type="ChEBI" id="CHEBI:57476"/>
        <dbReference type="ChEBI" id="CHEBI:57783"/>
        <dbReference type="ChEBI" id="CHEBI:58349"/>
        <dbReference type="ChEBI" id="CHEBI:537519"/>
        <dbReference type="EC" id="1.1.1.3"/>
    </reaction>
    <physiologicalReaction direction="right-to-left" evidence="13">
        <dbReference type="Rhea" id="RHEA:15763"/>
    </physiologicalReaction>
</comment>
<dbReference type="GO" id="GO:0009086">
    <property type="term" value="P:methionine biosynthetic process"/>
    <property type="evidence" value="ECO:0007669"/>
    <property type="project" value="UniProtKB-KW"/>
</dbReference>
<evidence type="ECO:0000256" key="14">
    <source>
        <dbReference type="RuleBase" id="RU000579"/>
    </source>
</evidence>
<evidence type="ECO:0000256" key="12">
    <source>
        <dbReference type="ARBA" id="ARBA00023315"/>
    </source>
</evidence>
<evidence type="ECO:0000256" key="1">
    <source>
        <dbReference type="ARBA" id="ARBA00001920"/>
    </source>
</evidence>
<protein>
    <recommendedName>
        <fullName evidence="5 14">Homoserine dehydrogenase</fullName>
        <ecNumber evidence="5 14">1.1.1.3</ecNumber>
    </recommendedName>
</protein>
<dbReference type="Gene3D" id="3.40.50.1820">
    <property type="entry name" value="alpha/beta hydrolase"/>
    <property type="match status" value="1"/>
</dbReference>
<dbReference type="InterPro" id="IPR007130">
    <property type="entry name" value="DAGAT"/>
</dbReference>
<evidence type="ECO:0000256" key="2">
    <source>
        <dbReference type="ARBA" id="ARBA00005056"/>
    </source>
</evidence>
<dbReference type="GO" id="GO:0004412">
    <property type="term" value="F:homoserine dehydrogenase activity"/>
    <property type="evidence" value="ECO:0007669"/>
    <property type="project" value="UniProtKB-EC"/>
</dbReference>
<name>A0AA36EHH2_LACSI</name>
<evidence type="ECO:0000256" key="5">
    <source>
        <dbReference type="ARBA" id="ARBA00013213"/>
    </source>
</evidence>
<reference evidence="17" key="1">
    <citation type="submission" date="2023-04" db="EMBL/GenBank/DDBJ databases">
        <authorList>
            <person name="Vijverberg K."/>
            <person name="Xiong W."/>
            <person name="Schranz E."/>
        </authorList>
    </citation>
    <scope>NUCLEOTIDE SEQUENCE</scope>
</reference>
<dbReference type="Pfam" id="PF00742">
    <property type="entry name" value="Homoserine_dh"/>
    <property type="match status" value="1"/>
</dbReference>
<keyword evidence="18" id="KW-1185">Reference proteome</keyword>
<dbReference type="PANTHER" id="PTHR22753">
    <property type="entry name" value="TRANSMEMBRANE PROTEIN 68"/>
    <property type="match status" value="1"/>
</dbReference>
<sequence>MIMVDLYNLTKDLPLLSIMAKILPQDTLKWRLKLVESAAAYANSRLHAIKAQVLMLASGKDNLVPSKNEAQRLSRFLKHCNVRVFEGNGHTILLENGVNFLSTIKTSQMYRRFSKHDVVNDFLPPSMREFKSSPMESRWNRVYMGAAMFSTMEDGKIVRGLAGIPDEGPVLIVGNHMLCGFDIFPIISEFLREKKAKLYGLAHPQLFQLDEQHFIIPIIDILKQFGAIPVSGKNLFKLLATKSYTLLYPGGLREALHRKGEAAKLFWPEKQEFVRMAVKFGATIVPFGVVGEDDISQIILDYNEMKRIPFINQMLNDLNQGKTNLREGMVGEIANQPLHIPILSPKLPGRLYYLFGKPICTKGKENMLHDKEYLRKLYLQIKYEVEKNVAYLLMKREEDPYRGLVERLVIEFGTLCYSSISKTQSDAEGYREIEEKMKNIPIILMGCGGVGRQLLHHIVSCRTLHANKGIHLRVVGIFDSKSFLVVPDVSSMEFNDTVLMNICQIKSNGLSLQTCVESGKSEAFSSPESTKKLTDIAARLAFTLVDCSASSETIGAITQAVNLGCCVVLANKKPLTSSMEEFDNLFLQPRRIRHESTVGAGLPIIASLNRILSSGDTIYRIIGSLSGTLGYVMSEVEDGKPFSEVVKAAQALGYTEPDPRDDLSGMDVARKGLILARLLGHHMDMNSIKIESLYPDKMRPKTMSLKDFLANGLPLLDNDIEERIKKASSNGNVLRYVCVIENSRCNVGIQELPKESALGRLRGSDNVVEIYSRCYKEQPLVIQGAGAGNDTTAAGVLADIFDLQDLFT</sequence>
<keyword evidence="12" id="KW-0012">Acyltransferase</keyword>
<keyword evidence="6 14" id="KW-0028">Amino-acid biosynthesis</keyword>
<evidence type="ECO:0000256" key="3">
    <source>
        <dbReference type="ARBA" id="ARBA00005062"/>
    </source>
</evidence>
<evidence type="ECO:0000256" key="11">
    <source>
        <dbReference type="ARBA" id="ARBA00023167"/>
    </source>
</evidence>
<dbReference type="PROSITE" id="PS01042">
    <property type="entry name" value="HOMOSER_DHGENASE"/>
    <property type="match status" value="1"/>
</dbReference>
<gene>
    <name evidence="17" type="ORF">LSALG_LOCUS32644</name>
</gene>
<comment type="pathway">
    <text evidence="2 14">Amino-acid biosynthesis; L-threonine biosynthesis; L-threonine from L-aspartate: step 3/5.</text>
</comment>
<dbReference type="SMART" id="SM00563">
    <property type="entry name" value="PlsC"/>
    <property type="match status" value="1"/>
</dbReference>
<evidence type="ECO:0000259" key="16">
    <source>
        <dbReference type="SMART" id="SM00563"/>
    </source>
</evidence>
<dbReference type="FunFam" id="3.30.360.10:FF:000006">
    <property type="entry name" value="Bifunctional aspartokinase/homoserine dehydrogenase"/>
    <property type="match status" value="1"/>
</dbReference>
<proteinExistence type="inferred from homology"/>
<dbReference type="GO" id="GO:0019432">
    <property type="term" value="P:triglyceride biosynthetic process"/>
    <property type="evidence" value="ECO:0007669"/>
    <property type="project" value="UniProtKB-ARBA"/>
</dbReference>
<dbReference type="GO" id="GO:0004144">
    <property type="term" value="F:diacylglycerol O-acyltransferase activity"/>
    <property type="evidence" value="ECO:0007669"/>
    <property type="project" value="UniProtKB-ARBA"/>
</dbReference>
<evidence type="ECO:0000256" key="13">
    <source>
        <dbReference type="ARBA" id="ARBA00048841"/>
    </source>
</evidence>
<dbReference type="CDD" id="cd07987">
    <property type="entry name" value="LPLAT_MGAT-like"/>
    <property type="match status" value="1"/>
</dbReference>
<keyword evidence="10 14" id="KW-0560">Oxidoreductase</keyword>
<dbReference type="Pfam" id="PF03982">
    <property type="entry name" value="DAGAT"/>
    <property type="match status" value="1"/>
</dbReference>
<evidence type="ECO:0000313" key="18">
    <source>
        <dbReference type="Proteomes" id="UP001177003"/>
    </source>
</evidence>
<dbReference type="InterPro" id="IPR001342">
    <property type="entry name" value="HDH_cat"/>
</dbReference>
<dbReference type="EMBL" id="OX465083">
    <property type="protein sequence ID" value="CAI9293620.1"/>
    <property type="molecule type" value="Genomic_DNA"/>
</dbReference>
<keyword evidence="7" id="KW-0808">Transferase</keyword>
<keyword evidence="8 14" id="KW-0791">Threonine biosynthesis</keyword>
<keyword evidence="9 14" id="KW-0521">NADP</keyword>
<dbReference type="Gene3D" id="3.40.50.720">
    <property type="entry name" value="NAD(P)-binding Rossmann-like Domain"/>
    <property type="match status" value="1"/>
</dbReference>
<dbReference type="EC" id="1.1.1.3" evidence="5 14"/>
<comment type="similarity">
    <text evidence="15">Belongs to the homoserine dehydrogenase family.</text>
</comment>
<dbReference type="InterPro" id="IPR029058">
    <property type="entry name" value="AB_hydrolase_fold"/>
</dbReference>
<comment type="cofactor">
    <cofactor evidence="1">
        <name>a metal cation</name>
        <dbReference type="ChEBI" id="CHEBI:25213"/>
    </cofactor>
</comment>
<dbReference type="PANTHER" id="PTHR22753:SF40">
    <property type="entry name" value="ACYLGLYCEROL LIPASE"/>
    <property type="match status" value="1"/>
</dbReference>
<evidence type="ECO:0000313" key="17">
    <source>
        <dbReference type="EMBL" id="CAI9293620.1"/>
    </source>
</evidence>
<dbReference type="AlphaFoldDB" id="A0AA36EHH2"/>
<evidence type="ECO:0000256" key="7">
    <source>
        <dbReference type="ARBA" id="ARBA00022679"/>
    </source>
</evidence>
<keyword evidence="11 14" id="KW-0486">Methionine biosynthesis</keyword>
<accession>A0AA36EHH2</accession>
<feature type="domain" description="Phospholipid/glycerol acyltransferase" evidence="16">
    <location>
        <begin position="170"/>
        <end position="292"/>
    </location>
</feature>
<dbReference type="Proteomes" id="UP001177003">
    <property type="component" value="Chromosome 7"/>
</dbReference>
<dbReference type="GO" id="GO:0009088">
    <property type="term" value="P:threonine biosynthetic process"/>
    <property type="evidence" value="ECO:0007669"/>
    <property type="project" value="UniProtKB-KW"/>
</dbReference>
<dbReference type="Gene3D" id="3.30.360.10">
    <property type="entry name" value="Dihydrodipicolinate Reductase, domain 2"/>
    <property type="match status" value="1"/>
</dbReference>
<dbReference type="SUPFAM" id="SSF55347">
    <property type="entry name" value="Glyceraldehyde-3-phosphate dehydrogenase-like, C-terminal domain"/>
    <property type="match status" value="1"/>
</dbReference>
<evidence type="ECO:0000256" key="4">
    <source>
        <dbReference type="ARBA" id="ARBA00005420"/>
    </source>
</evidence>
<comment type="similarity">
    <text evidence="4">Belongs to the diacylglycerol acyltransferase family.</text>
</comment>
<evidence type="ECO:0000256" key="15">
    <source>
        <dbReference type="RuleBase" id="RU004171"/>
    </source>
</evidence>
<dbReference type="SUPFAM" id="SSF53474">
    <property type="entry name" value="alpha/beta-Hydrolases"/>
    <property type="match status" value="1"/>
</dbReference>
<dbReference type="SUPFAM" id="SSF51735">
    <property type="entry name" value="NAD(P)-binding Rossmann-fold domains"/>
    <property type="match status" value="1"/>
</dbReference>
<evidence type="ECO:0000256" key="9">
    <source>
        <dbReference type="ARBA" id="ARBA00022857"/>
    </source>
</evidence>
<organism evidence="17 18">
    <name type="scientific">Lactuca saligna</name>
    <name type="common">Willowleaf lettuce</name>
    <dbReference type="NCBI Taxonomy" id="75948"/>
    <lineage>
        <taxon>Eukaryota</taxon>
        <taxon>Viridiplantae</taxon>
        <taxon>Streptophyta</taxon>
        <taxon>Embryophyta</taxon>
        <taxon>Tracheophyta</taxon>
        <taxon>Spermatophyta</taxon>
        <taxon>Magnoliopsida</taxon>
        <taxon>eudicotyledons</taxon>
        <taxon>Gunneridae</taxon>
        <taxon>Pentapetalae</taxon>
        <taxon>asterids</taxon>
        <taxon>campanulids</taxon>
        <taxon>Asterales</taxon>
        <taxon>Asteraceae</taxon>
        <taxon>Cichorioideae</taxon>
        <taxon>Cichorieae</taxon>
        <taxon>Lactucinae</taxon>
        <taxon>Lactuca</taxon>
    </lineage>
</organism>
<evidence type="ECO:0000256" key="10">
    <source>
        <dbReference type="ARBA" id="ARBA00023002"/>
    </source>
</evidence>
<dbReference type="GO" id="GO:0016020">
    <property type="term" value="C:membrane"/>
    <property type="evidence" value="ECO:0007669"/>
    <property type="project" value="TreeGrafter"/>
</dbReference>
<dbReference type="InterPro" id="IPR036291">
    <property type="entry name" value="NAD(P)-bd_dom_sf"/>
</dbReference>
<dbReference type="InterPro" id="IPR002123">
    <property type="entry name" value="Plipid/glycerol_acylTrfase"/>
</dbReference>
<dbReference type="InterPro" id="IPR019811">
    <property type="entry name" value="HDH_CS"/>
</dbReference>
<evidence type="ECO:0000256" key="8">
    <source>
        <dbReference type="ARBA" id="ARBA00022697"/>
    </source>
</evidence>